<dbReference type="Pfam" id="PF01740">
    <property type="entry name" value="STAS"/>
    <property type="match status" value="1"/>
</dbReference>
<dbReference type="Proteomes" id="UP000181936">
    <property type="component" value="Chromosome"/>
</dbReference>
<dbReference type="PROSITE" id="PS50801">
    <property type="entry name" value="STAS"/>
    <property type="match status" value="1"/>
</dbReference>
<dbReference type="PANTHER" id="PTHR33745">
    <property type="entry name" value="RSBT ANTAGONIST PROTEIN RSBS-RELATED"/>
    <property type="match status" value="1"/>
</dbReference>
<evidence type="ECO:0000313" key="4">
    <source>
        <dbReference type="Proteomes" id="UP000181936"/>
    </source>
</evidence>
<dbReference type="EMBL" id="CP016020">
    <property type="protein sequence ID" value="APH05625.1"/>
    <property type="molecule type" value="Genomic_DNA"/>
</dbReference>
<name>A0A1L3MTG3_9BACI</name>
<evidence type="ECO:0000256" key="1">
    <source>
        <dbReference type="ARBA" id="ARBA00022553"/>
    </source>
</evidence>
<dbReference type="AlphaFoldDB" id="A0A1L3MTG3"/>
<organism evidence="3 4">
    <name type="scientific">Bacillus weihaiensis</name>
    <dbReference type="NCBI Taxonomy" id="1547283"/>
    <lineage>
        <taxon>Bacteria</taxon>
        <taxon>Bacillati</taxon>
        <taxon>Bacillota</taxon>
        <taxon>Bacilli</taxon>
        <taxon>Bacillales</taxon>
        <taxon>Bacillaceae</taxon>
        <taxon>Bacillus</taxon>
    </lineage>
</organism>
<dbReference type="STRING" id="1547283.A9C19_13180"/>
<evidence type="ECO:0000259" key="2">
    <source>
        <dbReference type="PROSITE" id="PS50801"/>
    </source>
</evidence>
<protein>
    <submittedName>
        <fullName evidence="3">RsbT co-antagonist protein RsbRB</fullName>
    </submittedName>
</protein>
<dbReference type="SUPFAM" id="SSF52091">
    <property type="entry name" value="SpoIIaa-like"/>
    <property type="match status" value="1"/>
</dbReference>
<dbReference type="CDD" id="cd07041">
    <property type="entry name" value="STAS_RsbR_RsbS_like"/>
    <property type="match status" value="1"/>
</dbReference>
<dbReference type="Gene3D" id="3.30.750.24">
    <property type="entry name" value="STAS domain"/>
    <property type="match status" value="1"/>
</dbReference>
<keyword evidence="1" id="KW-0597">Phosphoprotein</keyword>
<accession>A0A1L3MTG3</accession>
<dbReference type="InterPro" id="IPR002645">
    <property type="entry name" value="STAS_dom"/>
</dbReference>
<dbReference type="InterPro" id="IPR036513">
    <property type="entry name" value="STAS_dom_sf"/>
</dbReference>
<dbReference type="PANTHER" id="PTHR33745:SF3">
    <property type="entry name" value="RSBT CO-ANTAGONIST PROTEIN RSBRC"/>
    <property type="match status" value="1"/>
</dbReference>
<evidence type="ECO:0000313" key="3">
    <source>
        <dbReference type="EMBL" id="APH05625.1"/>
    </source>
</evidence>
<feature type="domain" description="STAS" evidence="2">
    <location>
        <begin position="165"/>
        <end position="276"/>
    </location>
</feature>
<gene>
    <name evidence="3" type="ORF">A9C19_13180</name>
</gene>
<keyword evidence="4" id="KW-1185">Reference proteome</keyword>
<reference evidence="3 4" key="1">
    <citation type="journal article" date="2016" name="Sci. Rep.">
        <title>Complete genome sequence and transcriptomic analysis of a novel marine strain Bacillus weihaiensis reveals the mechanism of brown algae degradation.</title>
        <authorList>
            <person name="Zhu Y."/>
            <person name="Chen P."/>
            <person name="Bao Y."/>
            <person name="Men Y."/>
            <person name="Zeng Y."/>
            <person name="Yang J."/>
            <person name="Sun J."/>
            <person name="Sun Y."/>
        </authorList>
    </citation>
    <scope>NUCLEOTIDE SEQUENCE [LARGE SCALE GENOMIC DNA]</scope>
    <source>
        <strain evidence="3 4">Alg07</strain>
    </source>
</reference>
<dbReference type="OrthoDB" id="9800154at2"/>
<sequence length="277" mass="32438">MEANKRLYQYMFNQTWELTEEWYNSLDKSDPTGIYSTNDPKVIQYLKEENHEFHKRFCLLFLENDRDALENFQDWITGIAKDDNHLKTPIHYIFREFFRTQEQYLIHFQRFVTEFGEEFSEEIINDWRNLIIHAFSLVMTKFSEEHDKYSQMRLIAQQEMIKELSSPVISLNKSTAVLPLVGDIDTDRARYIMENTLSQCAKKNIEHLFIDLSGVVMIDTMVAQQIFQIIESLGLLGVQTTLSGIRPEIAQTAIQLGISFEKVSITSTLEKAIENAN</sequence>
<proteinExistence type="predicted"/>
<dbReference type="KEGG" id="bwh:A9C19_13180"/>
<dbReference type="InterPro" id="IPR051932">
    <property type="entry name" value="Bact_StressResp_Reg"/>
</dbReference>